<name>A0A645J5X8_9ZZZZ</name>
<dbReference type="InterPro" id="IPR011055">
    <property type="entry name" value="Dup_hybrid_motif"/>
</dbReference>
<proteinExistence type="predicted"/>
<organism evidence="1">
    <name type="scientific">bioreactor metagenome</name>
    <dbReference type="NCBI Taxonomy" id="1076179"/>
    <lineage>
        <taxon>unclassified sequences</taxon>
        <taxon>metagenomes</taxon>
        <taxon>ecological metagenomes</taxon>
    </lineage>
</organism>
<sequence>MFEDTKVGLGQLPDSHIVGQVGDTGEGSGNHLHIQVGIGSVNNVGDPARYFSYSY</sequence>
<dbReference type="AlphaFoldDB" id="A0A645J5X8"/>
<reference evidence="1" key="1">
    <citation type="submission" date="2019-08" db="EMBL/GenBank/DDBJ databases">
        <authorList>
            <person name="Kucharzyk K."/>
            <person name="Murdoch R.W."/>
            <person name="Higgins S."/>
            <person name="Loffler F."/>
        </authorList>
    </citation>
    <scope>NUCLEOTIDE SEQUENCE</scope>
</reference>
<dbReference type="Gene3D" id="2.70.70.10">
    <property type="entry name" value="Glucose Permease (Domain IIA)"/>
    <property type="match status" value="1"/>
</dbReference>
<evidence type="ECO:0008006" key="2">
    <source>
        <dbReference type="Google" id="ProtNLM"/>
    </source>
</evidence>
<evidence type="ECO:0000313" key="1">
    <source>
        <dbReference type="EMBL" id="MPN58540.1"/>
    </source>
</evidence>
<protein>
    <recommendedName>
        <fullName evidence="2">Peptidase M23 domain-containing protein</fullName>
    </recommendedName>
</protein>
<dbReference type="EMBL" id="VSSQ01131343">
    <property type="protein sequence ID" value="MPN58540.1"/>
    <property type="molecule type" value="Genomic_DNA"/>
</dbReference>
<comment type="caution">
    <text evidence="1">The sequence shown here is derived from an EMBL/GenBank/DDBJ whole genome shotgun (WGS) entry which is preliminary data.</text>
</comment>
<gene>
    <name evidence="1" type="ORF">SDC9_206246</name>
</gene>
<accession>A0A645J5X8</accession>